<evidence type="ECO:0000313" key="1">
    <source>
        <dbReference type="EMBL" id="KAI3765174.1"/>
    </source>
</evidence>
<reference evidence="1 2" key="2">
    <citation type="journal article" date="2022" name="Mol. Ecol. Resour.">
        <title>The genomes of chicory, endive, great burdock and yacon provide insights into Asteraceae paleo-polyploidization history and plant inulin production.</title>
        <authorList>
            <person name="Fan W."/>
            <person name="Wang S."/>
            <person name="Wang H."/>
            <person name="Wang A."/>
            <person name="Jiang F."/>
            <person name="Liu H."/>
            <person name="Zhao H."/>
            <person name="Xu D."/>
            <person name="Zhang Y."/>
        </authorList>
    </citation>
    <scope>NUCLEOTIDE SEQUENCE [LARGE SCALE GENOMIC DNA]</scope>
    <source>
        <strain evidence="2">cv. Punajuju</strain>
        <tissue evidence="1">Leaves</tissue>
    </source>
</reference>
<organism evidence="1 2">
    <name type="scientific">Cichorium intybus</name>
    <name type="common">Chicory</name>
    <dbReference type="NCBI Taxonomy" id="13427"/>
    <lineage>
        <taxon>Eukaryota</taxon>
        <taxon>Viridiplantae</taxon>
        <taxon>Streptophyta</taxon>
        <taxon>Embryophyta</taxon>
        <taxon>Tracheophyta</taxon>
        <taxon>Spermatophyta</taxon>
        <taxon>Magnoliopsida</taxon>
        <taxon>eudicotyledons</taxon>
        <taxon>Gunneridae</taxon>
        <taxon>Pentapetalae</taxon>
        <taxon>asterids</taxon>
        <taxon>campanulids</taxon>
        <taxon>Asterales</taxon>
        <taxon>Asteraceae</taxon>
        <taxon>Cichorioideae</taxon>
        <taxon>Cichorieae</taxon>
        <taxon>Cichoriinae</taxon>
        <taxon>Cichorium</taxon>
    </lineage>
</organism>
<comment type="caution">
    <text evidence="1">The sequence shown here is derived from an EMBL/GenBank/DDBJ whole genome shotgun (WGS) entry which is preliminary data.</text>
</comment>
<protein>
    <submittedName>
        <fullName evidence="1">Uncharacterized protein</fullName>
    </submittedName>
</protein>
<keyword evidence="2" id="KW-1185">Reference proteome</keyword>
<accession>A0ACB9F1M2</accession>
<dbReference type="Proteomes" id="UP001055811">
    <property type="component" value="Linkage Group LG03"/>
</dbReference>
<proteinExistence type="predicted"/>
<evidence type="ECO:0000313" key="2">
    <source>
        <dbReference type="Proteomes" id="UP001055811"/>
    </source>
</evidence>
<name>A0ACB9F1M2_CICIN</name>
<sequence length="669" mass="74562">MFILARLLLLWLSVIFMYLISTITLAQREFGYSYCENSANYTRNSNYQRNLENTLSGLPNTNSGFGFFNFSIGQGNDRVNSIAVCRGDVESDLCRSCLNDAIVKLPQVCPSQREAIGFYDICQLQYSNETILGSNRTYIDLYLRNVENASDSDRFNVSPGPLLNRLIAEAAAGGPLLKFATGNTSGPNFPTIYGLVQCTPDLSEAQCSTCLDDSMKRFASEYSVSVGGSMLRRMCHFRYEAYRFFNGSTLVIPSPRSSSPSPATSLVSPPGQVQPPPGKKTNIIVIVITIVVIVTCSVAIVIVSICIFKKLRKKKKQQNPPTGNIETETMDIGTVECLQYDFCRVKTATNNFLKDNKLGKGGFGAVYKGKLEDGHEIAVKRLARDSRQGDIEFKNEVSLVAKLQHRNLVRLLGFSIEGSERLLIYEFLPNASLDQFIFDPTKHTILDWEKRYKIIKGVAKGLLYLHEDSRLRIIHRDLKSSNILLDAEMTPKIADFGMARLFNPEETEGDTNRIVGTYGYMAPEYAMHGQFSVKSDVFSFGVLVLEMVTGQKNQYIRNGESIEDLLSYAWKSWQNGTVSNIIDRTLMTGSSSLHDINRSNHIGLLCVQENSYDRPTMASVVHMLDSFSLSLAVPAEPAFFMRSTSTIDPQMPLLSFSGNDASVSELVPR</sequence>
<dbReference type="EMBL" id="CM042011">
    <property type="protein sequence ID" value="KAI3765174.1"/>
    <property type="molecule type" value="Genomic_DNA"/>
</dbReference>
<reference evidence="2" key="1">
    <citation type="journal article" date="2022" name="Mol. Ecol. Resour.">
        <title>The genomes of chicory, endive, great burdock and yacon provide insights into Asteraceae palaeo-polyploidization history and plant inulin production.</title>
        <authorList>
            <person name="Fan W."/>
            <person name="Wang S."/>
            <person name="Wang H."/>
            <person name="Wang A."/>
            <person name="Jiang F."/>
            <person name="Liu H."/>
            <person name="Zhao H."/>
            <person name="Xu D."/>
            <person name="Zhang Y."/>
        </authorList>
    </citation>
    <scope>NUCLEOTIDE SEQUENCE [LARGE SCALE GENOMIC DNA]</scope>
    <source>
        <strain evidence="2">cv. Punajuju</strain>
    </source>
</reference>
<gene>
    <name evidence="1" type="ORF">L2E82_15201</name>
</gene>